<name>A0ABX1QQ80_9FLAO</name>
<proteinExistence type="predicted"/>
<evidence type="ECO:0000256" key="1">
    <source>
        <dbReference type="SAM" id="SignalP"/>
    </source>
</evidence>
<protein>
    <recommendedName>
        <fullName evidence="4">Lipoprotein</fullName>
    </recommendedName>
</protein>
<organism evidence="2 3">
    <name type="scientific">Flavobacterium solisilvae</name>
    <dbReference type="NCBI Taxonomy" id="1852019"/>
    <lineage>
        <taxon>Bacteria</taxon>
        <taxon>Pseudomonadati</taxon>
        <taxon>Bacteroidota</taxon>
        <taxon>Flavobacteriia</taxon>
        <taxon>Flavobacteriales</taxon>
        <taxon>Flavobacteriaceae</taxon>
        <taxon>Flavobacterium</taxon>
    </lineage>
</organism>
<evidence type="ECO:0000313" key="2">
    <source>
        <dbReference type="EMBL" id="NMH23803.1"/>
    </source>
</evidence>
<dbReference type="RefSeq" id="WP_169522368.1">
    <property type="nucleotide sequence ID" value="NZ_JAAMPT010000164.1"/>
</dbReference>
<dbReference type="PROSITE" id="PS51257">
    <property type="entry name" value="PROKAR_LIPOPROTEIN"/>
    <property type="match status" value="1"/>
</dbReference>
<keyword evidence="3" id="KW-1185">Reference proteome</keyword>
<gene>
    <name evidence="2" type="ORF">G6042_00770</name>
</gene>
<comment type="caution">
    <text evidence="2">The sequence shown here is derived from an EMBL/GenBank/DDBJ whole genome shotgun (WGS) entry which is preliminary data.</text>
</comment>
<feature type="signal peptide" evidence="1">
    <location>
        <begin position="1"/>
        <end position="18"/>
    </location>
</feature>
<feature type="chain" id="PRO_5045971717" description="Lipoprotein" evidence="1">
    <location>
        <begin position="19"/>
        <end position="249"/>
    </location>
</feature>
<accession>A0ABX1QQ80</accession>
<dbReference type="Proteomes" id="UP000767947">
    <property type="component" value="Unassembled WGS sequence"/>
</dbReference>
<dbReference type="EMBL" id="JAAMPT010000164">
    <property type="protein sequence ID" value="NMH23803.1"/>
    <property type="molecule type" value="Genomic_DNA"/>
</dbReference>
<evidence type="ECO:0000313" key="3">
    <source>
        <dbReference type="Proteomes" id="UP000767947"/>
    </source>
</evidence>
<evidence type="ECO:0008006" key="4">
    <source>
        <dbReference type="Google" id="ProtNLM"/>
    </source>
</evidence>
<keyword evidence="1" id="KW-0732">Signal</keyword>
<sequence length="249" mass="29183">MKKIIALILIMLFLQSCKNDDFFSAGKFYKMTDKKNKFEMYMTFIEDSTIAFNADTLMTCGWNFLKYSKNKKGIYIIVEEKLDTTWLKIENDKIVMQNSLQNDSFDEIDFSSKKVDSISQIINKVKSFSDKKIRFSCEININEVPYFYDNAIAEIKSNLKNPNSAKFREVYIHPYKDIIDDKYQNTQIKVVSVEVEATNSFGGFTVDTFYVYFTPDAKNSKNYELKFSDSPLYKSILDRVKEMHELNVE</sequence>
<reference evidence="2 3" key="1">
    <citation type="submission" date="2020-02" db="EMBL/GenBank/DDBJ databases">
        <title>Flavobacterium sp. genome.</title>
        <authorList>
            <person name="Jung H.S."/>
            <person name="Baek J.H."/>
            <person name="Jeon C.O."/>
        </authorList>
    </citation>
    <scope>NUCLEOTIDE SEQUENCE [LARGE SCALE GENOMIC DNA]</scope>
    <source>
        <strain evidence="2 3">SE-s27</strain>
    </source>
</reference>